<name>A0ABR9ZZ15_9FIRM</name>
<evidence type="ECO:0000256" key="3">
    <source>
        <dbReference type="ARBA" id="ARBA00022729"/>
    </source>
</evidence>
<feature type="chain" id="PRO_5047170890" evidence="5">
    <location>
        <begin position="20"/>
        <end position="345"/>
    </location>
</feature>
<organism evidence="6 7">
    <name type="scientific">Fusibacter ferrireducens</name>
    <dbReference type="NCBI Taxonomy" id="2785058"/>
    <lineage>
        <taxon>Bacteria</taxon>
        <taxon>Bacillati</taxon>
        <taxon>Bacillota</taxon>
        <taxon>Clostridia</taxon>
        <taxon>Eubacteriales</taxon>
        <taxon>Eubacteriales Family XII. Incertae Sedis</taxon>
        <taxon>Fusibacter</taxon>
    </lineage>
</organism>
<dbReference type="InterPro" id="IPR001188">
    <property type="entry name" value="Sperm_putr-bd"/>
</dbReference>
<dbReference type="InterPro" id="IPR006059">
    <property type="entry name" value="SBP"/>
</dbReference>
<gene>
    <name evidence="6" type="ORF">ISU02_21565</name>
</gene>
<dbReference type="SUPFAM" id="SSF53850">
    <property type="entry name" value="Periplasmic binding protein-like II"/>
    <property type="match status" value="1"/>
</dbReference>
<feature type="signal peptide" evidence="5">
    <location>
        <begin position="1"/>
        <end position="19"/>
    </location>
</feature>
<dbReference type="CDD" id="cd13590">
    <property type="entry name" value="PBP2_PotD_PotF_like"/>
    <property type="match status" value="1"/>
</dbReference>
<dbReference type="Pfam" id="PF13416">
    <property type="entry name" value="SBP_bac_8"/>
    <property type="match status" value="1"/>
</dbReference>
<keyword evidence="4" id="KW-0574">Periplasm</keyword>
<keyword evidence="2" id="KW-0813">Transport</keyword>
<reference evidence="6 7" key="1">
    <citation type="submission" date="2020-11" db="EMBL/GenBank/DDBJ databases">
        <title>Fusibacter basophilias sp. nov.</title>
        <authorList>
            <person name="Qiu D."/>
        </authorList>
    </citation>
    <scope>NUCLEOTIDE SEQUENCE [LARGE SCALE GENOMIC DNA]</scope>
    <source>
        <strain evidence="6 7">Q10-2</strain>
    </source>
</reference>
<dbReference type="Proteomes" id="UP000614200">
    <property type="component" value="Unassembled WGS sequence"/>
</dbReference>
<comment type="subcellular location">
    <subcellularLocation>
        <location evidence="1">Periplasm</location>
    </subcellularLocation>
</comment>
<dbReference type="RefSeq" id="WP_194703931.1">
    <property type="nucleotide sequence ID" value="NZ_JADKNH010000019.1"/>
</dbReference>
<evidence type="ECO:0000313" key="6">
    <source>
        <dbReference type="EMBL" id="MBF4695692.1"/>
    </source>
</evidence>
<evidence type="ECO:0000256" key="4">
    <source>
        <dbReference type="ARBA" id="ARBA00022764"/>
    </source>
</evidence>
<keyword evidence="7" id="KW-1185">Reference proteome</keyword>
<comment type="caution">
    <text evidence="6">The sequence shown here is derived from an EMBL/GenBank/DDBJ whole genome shotgun (WGS) entry which is preliminary data.</text>
</comment>
<accession>A0ABR9ZZ15</accession>
<sequence length="345" mass="39773">MKKSIVVVLMIALIATMFVGCKKDDQVVLNVYNWGDYIDDSIFATFEDETGIKINYETFATNEEMYTKLKKGGTQFDIAIPSDYMIEKMIKEDMLEKVDLSKIPNYANIDEQFKNLDFDPNNEYSVPYFWGTVGIIYNTKLISEDIDSWNVLWDEKYKGMFTMVDSQRDSIMVALKKLGYSMNTKDVAQLEEAKQLLIEQKPLVLAYVGDNVKDMLISEETAMAVVWSGEASTVIQDYDYFKYALPKEGSNKWFDNIVIPKGAEHIDAAHQFIDFLCRGDIGFKNADYVGYSTCNNETLKLIDPSLIDTTYAYPKKEWINNFEIFLDPGDFVKEYDRVWTEIKAN</sequence>
<protein>
    <submittedName>
        <fullName evidence="6">Spermidine/putrescine ABC transporter substrate-binding protein</fullName>
    </submittedName>
</protein>
<dbReference type="PROSITE" id="PS51257">
    <property type="entry name" value="PROKAR_LIPOPROTEIN"/>
    <property type="match status" value="1"/>
</dbReference>
<evidence type="ECO:0000256" key="1">
    <source>
        <dbReference type="ARBA" id="ARBA00004418"/>
    </source>
</evidence>
<evidence type="ECO:0000313" key="7">
    <source>
        <dbReference type="Proteomes" id="UP000614200"/>
    </source>
</evidence>
<dbReference type="EMBL" id="JADKNH010000019">
    <property type="protein sequence ID" value="MBF4695692.1"/>
    <property type="molecule type" value="Genomic_DNA"/>
</dbReference>
<dbReference type="PANTHER" id="PTHR30222">
    <property type="entry name" value="SPERMIDINE/PUTRESCINE-BINDING PERIPLASMIC PROTEIN"/>
    <property type="match status" value="1"/>
</dbReference>
<dbReference type="PANTHER" id="PTHR30222:SF17">
    <property type="entry name" value="SPERMIDINE_PUTRESCINE-BINDING PERIPLASMIC PROTEIN"/>
    <property type="match status" value="1"/>
</dbReference>
<dbReference type="PIRSF" id="PIRSF019574">
    <property type="entry name" value="Periplasmic_polyamine_BP"/>
    <property type="match status" value="1"/>
</dbReference>
<dbReference type="Gene3D" id="3.40.190.10">
    <property type="entry name" value="Periplasmic binding protein-like II"/>
    <property type="match status" value="2"/>
</dbReference>
<dbReference type="PRINTS" id="PR00909">
    <property type="entry name" value="SPERMDNBNDNG"/>
</dbReference>
<evidence type="ECO:0000256" key="5">
    <source>
        <dbReference type="SAM" id="SignalP"/>
    </source>
</evidence>
<proteinExistence type="predicted"/>
<evidence type="ECO:0000256" key="2">
    <source>
        <dbReference type="ARBA" id="ARBA00022448"/>
    </source>
</evidence>
<keyword evidence="3 5" id="KW-0732">Signal</keyword>